<keyword evidence="2" id="KW-0862">Zinc</keyword>
<dbReference type="GO" id="GO:0008270">
    <property type="term" value="F:zinc ion binding"/>
    <property type="evidence" value="ECO:0007669"/>
    <property type="project" value="UniProtKB-KW"/>
</dbReference>
<accession>A0A4Q2DCH5</accession>
<feature type="region of interest" description="Disordered" evidence="3">
    <location>
        <begin position="820"/>
        <end position="941"/>
    </location>
</feature>
<feature type="compositionally biased region" description="Polar residues" evidence="3">
    <location>
        <begin position="867"/>
        <end position="928"/>
    </location>
</feature>
<dbReference type="Proteomes" id="UP000290288">
    <property type="component" value="Unassembled WGS sequence"/>
</dbReference>
<name>A0A4Q2DCH5_9AGAR</name>
<feature type="compositionally biased region" description="Polar residues" evidence="3">
    <location>
        <begin position="1324"/>
        <end position="1342"/>
    </location>
</feature>
<evidence type="ECO:0000256" key="3">
    <source>
        <dbReference type="SAM" id="MobiDB-lite"/>
    </source>
</evidence>
<organism evidence="5 6">
    <name type="scientific">Candolleomyces aberdarensis</name>
    <dbReference type="NCBI Taxonomy" id="2316362"/>
    <lineage>
        <taxon>Eukaryota</taxon>
        <taxon>Fungi</taxon>
        <taxon>Dikarya</taxon>
        <taxon>Basidiomycota</taxon>
        <taxon>Agaricomycotina</taxon>
        <taxon>Agaricomycetes</taxon>
        <taxon>Agaricomycetidae</taxon>
        <taxon>Agaricales</taxon>
        <taxon>Agaricineae</taxon>
        <taxon>Psathyrellaceae</taxon>
        <taxon>Candolleomyces</taxon>
    </lineage>
</organism>
<comment type="caution">
    <text evidence="5">The sequence shown here is derived from an EMBL/GenBank/DDBJ whole genome shotgun (WGS) entry which is preliminary data.</text>
</comment>
<evidence type="ECO:0000313" key="5">
    <source>
        <dbReference type="EMBL" id="RXW16506.1"/>
    </source>
</evidence>
<dbReference type="SMART" id="SM00343">
    <property type="entry name" value="ZnF_C2HC"/>
    <property type="match status" value="1"/>
</dbReference>
<keyword evidence="2" id="KW-0479">Metal-binding</keyword>
<feature type="compositionally biased region" description="Low complexity" evidence="3">
    <location>
        <begin position="1394"/>
        <end position="1408"/>
    </location>
</feature>
<keyword evidence="6" id="KW-1185">Reference proteome</keyword>
<feature type="compositionally biased region" description="Acidic residues" evidence="3">
    <location>
        <begin position="852"/>
        <end position="866"/>
    </location>
</feature>
<feature type="region of interest" description="Disordered" evidence="3">
    <location>
        <begin position="659"/>
        <end position="692"/>
    </location>
</feature>
<protein>
    <recommendedName>
        <fullName evidence="4">CCHC-type domain-containing protein</fullName>
    </recommendedName>
</protein>
<keyword evidence="2" id="KW-0863">Zinc-finger</keyword>
<sequence>MALSYYEYNLGLHIKTHRDHQLPPIWEAFNHPLHPTSNPGRTFIIKFKPTTASMSALADFETKLEVPKGRKQDLDQQGFLELVSGDYLFGHNEFGSRDPMDDVVLAWVVGRGLQTPEKCRYLSYSTENALGPPETQTYEKVRCEEVCQLEPVQKDGGRCYSITTSFERQRSAFEPAANIKSTVRSDEALNILKDLSAAAMPMAMRNMEMAPAHVQKIIKRRFEYLELPRIGFHGNWAYPVLQCNIAAVEAGGDLSKQMGFFGGAHFDEGDDPCWFTNMITSSSLPDDYDPAYFFLLVYGVYTRLSNGGGFNFHGNVKHGGSGPFPPRGEKPPPSAYQLTLISYPPERVVDPTKTCHQVLASSWRGTVMNTPEMRYPGEGLGLMDHDSYAEFAVQNLYQLVRYASKKLSPQLGLRMEKDDFFRLFSYLREDGNRVQMEPWQHAPPFCADDESLTALLHEREESECEWEAYYLKTAVFIPYRFDRDPKLQQAWPRPPCDYAFLLSRNLNVHNLELELLQLKEELQATRSPTAPSETAGMVDTICQAKEVVALPPTDVHTLEEIGKILLALKSYQNATAQRAQMARAGRISIVEARTRVWRWIEYTVPTLAGQILDGKRAECLGSWVADLANTCFMKNKLSPFSVPCQEDAYHPIKISSTSKPVTRSVKLKKTGSKPPSRNPTPRQSRAPTPSGPVCENLPHFFSLLRSNDVIELGLTREELLVSNCITQPCPFRDNPVPKPLDHPDFEPCDNKNILQAGNKNSPRYICTHQDQHAFYEASTTDVHSNRNNEWTNCTLQPCPHRLNSSIDQPEGFSQTNEDNYQLVKNKGNPPLSPIKEIHSKSPERTEPTKPDTDDEDEESDDPETDNSENQAAPESNPTEQTQAAPESNPTEQTQTAPESNPTEQTQTAPESNPTEQTQSTNEPTTSTIPERPITPEETCKGKRHLLAKKLSEDAWFEEGTRKEYCRLQPCPNRTNTYDSLNEQSQKNFEVCTPQNAPHAGNRSHPSYLCRNTDVHLYDSEELLDCHQGRDEDFYDCSIQPCPKRLFSVKTDYNSRFIITHKNQKEDILDNMSTKEIQINKTSEFDGDRSRYASWKNEWTLYLDINSKIYDTDVKKIGYILSYMTKGEAELWRNQWTREKTTTSGTNYGTFTTFCTDLEKAFAEVYDEPVARVKLFQLKQKGMSAIDYTTRFKLLAAQGNLKTSGVAGATDDILLRDIYKAGLNKPLRDQVENEQNAPDTLADWIIRAIARDQQWRLNNVKTISLTPGTKADVRKISLPRNPSTTIAKLTDAERERLRREGRCFFCREQGHMSRDCPKPKPPFSRPNQGNSNQVYIPPQNRTNQPPPYIKKEEPKKWEAKKFDAYIRQVLNTMPDEEFDAFHNTWTSSPFERSTHGSTSSSSQDFSSGD</sequence>
<feature type="compositionally biased region" description="Basic and acidic residues" evidence="3">
    <location>
        <begin position="835"/>
        <end position="851"/>
    </location>
</feature>
<dbReference type="SUPFAM" id="SSF57756">
    <property type="entry name" value="Retrovirus zinc finger-like domains"/>
    <property type="match status" value="1"/>
</dbReference>
<feature type="domain" description="CCHC-type" evidence="4">
    <location>
        <begin position="1301"/>
        <end position="1317"/>
    </location>
</feature>
<feature type="region of interest" description="Disordered" evidence="3">
    <location>
        <begin position="1310"/>
        <end position="1353"/>
    </location>
</feature>
<feature type="compositionally biased region" description="Polar residues" evidence="3">
    <location>
        <begin position="673"/>
        <end position="687"/>
    </location>
</feature>
<evidence type="ECO:0000259" key="4">
    <source>
        <dbReference type="PROSITE" id="PS50158"/>
    </source>
</evidence>
<dbReference type="GO" id="GO:0003676">
    <property type="term" value="F:nucleic acid binding"/>
    <property type="evidence" value="ECO:0007669"/>
    <property type="project" value="InterPro"/>
</dbReference>
<keyword evidence="1" id="KW-0507">mRNA processing</keyword>
<dbReference type="InterPro" id="IPR001878">
    <property type="entry name" value="Znf_CCHC"/>
</dbReference>
<dbReference type="PROSITE" id="PS50158">
    <property type="entry name" value="ZF_CCHC"/>
    <property type="match status" value="1"/>
</dbReference>
<dbReference type="InterPro" id="IPR045358">
    <property type="entry name" value="Ty3_capsid"/>
</dbReference>
<feature type="region of interest" description="Disordered" evidence="3">
    <location>
        <begin position="1385"/>
        <end position="1408"/>
    </location>
</feature>
<dbReference type="InterPro" id="IPR036875">
    <property type="entry name" value="Znf_CCHC_sf"/>
</dbReference>
<dbReference type="Gene3D" id="4.10.60.10">
    <property type="entry name" value="Zinc finger, CCHC-type"/>
    <property type="match status" value="1"/>
</dbReference>
<evidence type="ECO:0000256" key="1">
    <source>
        <dbReference type="ARBA" id="ARBA00022664"/>
    </source>
</evidence>
<dbReference type="Pfam" id="PF00098">
    <property type="entry name" value="zf-CCHC"/>
    <property type="match status" value="1"/>
</dbReference>
<dbReference type="OrthoDB" id="2728997at2759"/>
<reference evidence="5 6" key="1">
    <citation type="submission" date="2019-01" db="EMBL/GenBank/DDBJ databases">
        <title>Draft genome sequence of Psathyrella aberdarensis IHI B618.</title>
        <authorList>
            <person name="Buettner E."/>
            <person name="Kellner H."/>
        </authorList>
    </citation>
    <scope>NUCLEOTIDE SEQUENCE [LARGE SCALE GENOMIC DNA]</scope>
    <source>
        <strain evidence="5 6">IHI B618</strain>
    </source>
</reference>
<dbReference type="EMBL" id="SDEE01000431">
    <property type="protein sequence ID" value="RXW16506.1"/>
    <property type="molecule type" value="Genomic_DNA"/>
</dbReference>
<evidence type="ECO:0000256" key="2">
    <source>
        <dbReference type="PROSITE-ProRule" id="PRU00047"/>
    </source>
</evidence>
<dbReference type="GO" id="GO:0006397">
    <property type="term" value="P:mRNA processing"/>
    <property type="evidence" value="ECO:0007669"/>
    <property type="project" value="UniProtKB-KW"/>
</dbReference>
<evidence type="ECO:0000313" key="6">
    <source>
        <dbReference type="Proteomes" id="UP000290288"/>
    </source>
</evidence>
<gene>
    <name evidence="5" type="ORF">EST38_g9351</name>
</gene>
<dbReference type="Pfam" id="PF19259">
    <property type="entry name" value="Ty3_capsid"/>
    <property type="match status" value="1"/>
</dbReference>
<proteinExistence type="predicted"/>